<keyword evidence="2" id="KW-1185">Reference proteome</keyword>
<name>A0A5N7DV76_9EURO</name>
<proteinExistence type="predicted"/>
<dbReference type="SUPFAM" id="SSF51197">
    <property type="entry name" value="Clavaminate synthase-like"/>
    <property type="match status" value="1"/>
</dbReference>
<dbReference type="AlphaFoldDB" id="A0A5N7DV76"/>
<accession>A0A5N6IA78</accession>
<dbReference type="Proteomes" id="UP000325579">
    <property type="component" value="Unassembled WGS sequence"/>
</dbReference>
<accession>A0A5N7DV76</accession>
<protein>
    <submittedName>
        <fullName evidence="1">Uncharacterized protein</fullName>
    </submittedName>
</protein>
<evidence type="ECO:0000313" key="2">
    <source>
        <dbReference type="Proteomes" id="UP000325579"/>
    </source>
</evidence>
<gene>
    <name evidence="1" type="ORF">BDV37DRAFT_277602</name>
</gene>
<reference evidence="1 2" key="1">
    <citation type="submission" date="2019-04" db="EMBL/GenBank/DDBJ databases">
        <authorList>
            <consortium name="DOE Joint Genome Institute"/>
            <person name="Mondo S."/>
            <person name="Kjaerbolling I."/>
            <person name="Vesth T."/>
            <person name="Frisvad J.C."/>
            <person name="Nybo J.L."/>
            <person name="Theobald S."/>
            <person name="Kildgaard S."/>
            <person name="Isbrandt T."/>
            <person name="Kuo A."/>
            <person name="Sato A."/>
            <person name="Lyhne E.K."/>
            <person name="Kogle M.E."/>
            <person name="Wiebenga A."/>
            <person name="Kun R.S."/>
            <person name="Lubbers R.J."/>
            <person name="Makela M.R."/>
            <person name="Barry K."/>
            <person name="Chovatia M."/>
            <person name="Clum A."/>
            <person name="Daum C."/>
            <person name="Haridas S."/>
            <person name="He G."/>
            <person name="LaButti K."/>
            <person name="Lipzen A."/>
            <person name="Riley R."/>
            <person name="Salamov A."/>
            <person name="Simmons B.A."/>
            <person name="Magnuson J.K."/>
            <person name="Henrissat B."/>
            <person name="Mortensen U.H."/>
            <person name="Larsen T.O."/>
            <person name="Devries R.P."/>
            <person name="Grigoriev I.V."/>
            <person name="Machida M."/>
            <person name="Baker S.E."/>
            <person name="Andersen M.R."/>
            <person name="Cantor M.N."/>
            <person name="Hua S.X."/>
        </authorList>
    </citation>
    <scope>NUCLEOTIDE SEQUENCE [LARGE SCALE GENOMIC DNA]</scope>
    <source>
        <strain evidence="1 2">CBS 119388</strain>
    </source>
</reference>
<organism evidence="1 2">
    <name type="scientific">Aspergillus pseudonomiae</name>
    <dbReference type="NCBI Taxonomy" id="1506151"/>
    <lineage>
        <taxon>Eukaryota</taxon>
        <taxon>Fungi</taxon>
        <taxon>Dikarya</taxon>
        <taxon>Ascomycota</taxon>
        <taxon>Pezizomycotina</taxon>
        <taxon>Eurotiomycetes</taxon>
        <taxon>Eurotiomycetidae</taxon>
        <taxon>Eurotiales</taxon>
        <taxon>Aspergillaceae</taxon>
        <taxon>Aspergillus</taxon>
        <taxon>Aspergillus subgen. Circumdati</taxon>
    </lineage>
</organism>
<dbReference type="RefSeq" id="XP_031947272.1">
    <property type="nucleotide sequence ID" value="XM_032085810.1"/>
</dbReference>
<evidence type="ECO:0000313" key="1">
    <source>
        <dbReference type="EMBL" id="KAE8409953.1"/>
    </source>
</evidence>
<dbReference type="OrthoDB" id="288590at2759"/>
<dbReference type="GeneID" id="43670501"/>
<sequence length="150" mass="16883">MPTSRYFAQAPAFPTDTPVASLLSISLQGLQNGSSTEWQKLFNACREWGFFRIDLRDSHDRTTLLQGCGEDVRSHYRTLRSGPATLDRYACDAPRDLTGYKSMGRLETDDGKTDHMHLYSINQDSIPGNYPPRTNAGPIEPKRSQLQAFI</sequence>
<dbReference type="EMBL" id="ML736738">
    <property type="protein sequence ID" value="KAE8409953.1"/>
    <property type="molecule type" value="Genomic_DNA"/>
</dbReference>